<organism evidence="3 4">
    <name type="scientific">Ottowia pentelensis</name>
    <dbReference type="NCBI Taxonomy" id="511108"/>
    <lineage>
        <taxon>Bacteria</taxon>
        <taxon>Pseudomonadati</taxon>
        <taxon>Pseudomonadota</taxon>
        <taxon>Betaproteobacteria</taxon>
        <taxon>Burkholderiales</taxon>
        <taxon>Comamonadaceae</taxon>
        <taxon>Ottowia</taxon>
    </lineage>
</organism>
<dbReference type="Pfam" id="PF00226">
    <property type="entry name" value="DnaJ"/>
    <property type="match status" value="1"/>
</dbReference>
<evidence type="ECO:0000313" key="4">
    <source>
        <dbReference type="Proteomes" id="UP001589834"/>
    </source>
</evidence>
<dbReference type="EMBL" id="JBHLTN010000024">
    <property type="protein sequence ID" value="MFC0593351.1"/>
    <property type="molecule type" value="Genomic_DNA"/>
</dbReference>
<proteinExistence type="predicted"/>
<keyword evidence="4" id="KW-1185">Reference proteome</keyword>
<name>A0ABV6PU36_9BURK</name>
<evidence type="ECO:0000256" key="1">
    <source>
        <dbReference type="ARBA" id="ARBA00023186"/>
    </source>
</evidence>
<comment type="caution">
    <text evidence="3">The sequence shown here is derived from an EMBL/GenBank/DDBJ whole genome shotgun (WGS) entry which is preliminary data.</text>
</comment>
<reference evidence="3 4" key="1">
    <citation type="submission" date="2024-09" db="EMBL/GenBank/DDBJ databases">
        <authorList>
            <person name="Sun Q."/>
            <person name="Mori K."/>
        </authorList>
    </citation>
    <scope>NUCLEOTIDE SEQUENCE [LARGE SCALE GENOMIC DNA]</scope>
    <source>
        <strain evidence="3 4">NCAIM B.02336</strain>
    </source>
</reference>
<dbReference type="InterPro" id="IPR008971">
    <property type="entry name" value="HSP40/DnaJ_pept-bd"/>
</dbReference>
<dbReference type="PANTHER" id="PTHR43096:SF52">
    <property type="entry name" value="DNAJ HOMOLOG 1, MITOCHONDRIAL-RELATED"/>
    <property type="match status" value="1"/>
</dbReference>
<dbReference type="SUPFAM" id="SSF49493">
    <property type="entry name" value="HSP40/DnaJ peptide-binding domain"/>
    <property type="match status" value="2"/>
</dbReference>
<feature type="domain" description="J" evidence="2">
    <location>
        <begin position="5"/>
        <end position="69"/>
    </location>
</feature>
<dbReference type="Pfam" id="PF01556">
    <property type="entry name" value="DnaJ_C"/>
    <property type="match status" value="1"/>
</dbReference>
<dbReference type="Gene3D" id="1.10.287.110">
    <property type="entry name" value="DnaJ domain"/>
    <property type="match status" value="1"/>
</dbReference>
<dbReference type="InterPro" id="IPR036869">
    <property type="entry name" value="J_dom_sf"/>
</dbReference>
<dbReference type="Gene3D" id="2.60.260.20">
    <property type="entry name" value="Urease metallochaperone UreE, N-terminal domain"/>
    <property type="match status" value="2"/>
</dbReference>
<dbReference type="CDD" id="cd06257">
    <property type="entry name" value="DnaJ"/>
    <property type="match status" value="1"/>
</dbReference>
<dbReference type="Proteomes" id="UP001589834">
    <property type="component" value="Unassembled WGS sequence"/>
</dbReference>
<dbReference type="SUPFAM" id="SSF46565">
    <property type="entry name" value="Chaperone J-domain"/>
    <property type="match status" value="1"/>
</dbReference>
<protein>
    <submittedName>
        <fullName evidence="3">DnaJ C-terminal domain-containing protein</fullName>
    </submittedName>
</protein>
<dbReference type="PROSITE" id="PS50076">
    <property type="entry name" value="DNAJ_2"/>
    <property type="match status" value="1"/>
</dbReference>
<keyword evidence="1" id="KW-0143">Chaperone</keyword>
<dbReference type="RefSeq" id="WP_377483487.1">
    <property type="nucleotide sequence ID" value="NZ_JBHLTN010000024.1"/>
</dbReference>
<dbReference type="CDD" id="cd10747">
    <property type="entry name" value="DnaJ_C"/>
    <property type="match status" value="1"/>
</dbReference>
<evidence type="ECO:0000313" key="3">
    <source>
        <dbReference type="EMBL" id="MFC0593351.1"/>
    </source>
</evidence>
<dbReference type="InterPro" id="IPR002939">
    <property type="entry name" value="DnaJ_C"/>
</dbReference>
<dbReference type="InterPro" id="IPR001623">
    <property type="entry name" value="DnaJ_domain"/>
</dbReference>
<evidence type="ECO:0000259" key="2">
    <source>
        <dbReference type="PROSITE" id="PS50076"/>
    </source>
</evidence>
<dbReference type="PANTHER" id="PTHR43096">
    <property type="entry name" value="DNAJ HOMOLOG 1, MITOCHONDRIAL-RELATED"/>
    <property type="match status" value="1"/>
</dbReference>
<dbReference type="PRINTS" id="PR00625">
    <property type="entry name" value="JDOMAIN"/>
</dbReference>
<sequence>MEFKDYYDILGVTKSASADAVKKAYRKLARQYHPDVSKAADADKRMAEVNEAYAVLGDAEKRAAYDTVGAQAWAQGARSGDDVRPPPGWNAGYEYTDGGPAGAGAHFSGNEAEFSEFFEQMFGHAARGGARARNQGGAHTAMRGEDQHARIELALIDAYRGAERQLGLRSARLDAGGQVVPEERTLQVKIPKGVKEGQLIRLAGQGSPGFNDGAAGDLLLEVHFAPDARWQIDGRDVTQRLRVTPWEAALGAQVPVTTPEGTAVEVTVPAGSGTGRKLRLKGRGIPAAGASQAAGDLYLLLETAVPGAVTPEQKAAWQALAKAYPGFDPRAA</sequence>
<gene>
    <name evidence="3" type="ORF">ACFFGG_12390</name>
</gene>
<dbReference type="SMART" id="SM00271">
    <property type="entry name" value="DnaJ"/>
    <property type="match status" value="1"/>
</dbReference>
<accession>A0ABV6PU36</accession>